<dbReference type="AlphaFoldDB" id="A0A1R3G8K2"/>
<evidence type="ECO:0000256" key="1">
    <source>
        <dbReference type="SAM" id="MobiDB-lite"/>
    </source>
</evidence>
<protein>
    <recommendedName>
        <fullName evidence="2">DUF4283 domain-containing protein</fullName>
    </recommendedName>
</protein>
<accession>A0A1R3G8K2</accession>
<sequence length="196" mass="22419">METLPPKGQSGGDKSCRPPAQKRSRIEDPGEVAMAEISPQKWRLYPSKEACIQGAGSSTLTWEEAIGDDPDWDCYLPKDEQPNEGSLPEVIITAEEYKRLWEPWRKTLIVKLLGKTQAFNLLLSKLRSLWNLKAKFSLVDLGNDFYLVKVENPEAYLRILTEGPWVVGGYYLTVRKWKPFFNSSEETISYTSVWDN</sequence>
<dbReference type="Gramene" id="OMO54403">
    <property type="protein sequence ID" value="OMO54403"/>
    <property type="gene ID" value="CCACVL1_27838"/>
</dbReference>
<comment type="caution">
    <text evidence="3">The sequence shown here is derived from an EMBL/GenBank/DDBJ whole genome shotgun (WGS) entry which is preliminary data.</text>
</comment>
<name>A0A1R3G8K2_COCAP</name>
<evidence type="ECO:0000313" key="4">
    <source>
        <dbReference type="Proteomes" id="UP000188268"/>
    </source>
</evidence>
<keyword evidence="4" id="KW-1185">Reference proteome</keyword>
<dbReference type="PANTHER" id="PTHR31286:SF99">
    <property type="entry name" value="DUF4283 DOMAIN-CONTAINING PROTEIN"/>
    <property type="match status" value="1"/>
</dbReference>
<dbReference type="Proteomes" id="UP000188268">
    <property type="component" value="Unassembled WGS sequence"/>
</dbReference>
<dbReference type="STRING" id="210143.A0A1R3G8K2"/>
<dbReference type="InterPro" id="IPR040256">
    <property type="entry name" value="At4g02000-like"/>
</dbReference>
<feature type="region of interest" description="Disordered" evidence="1">
    <location>
        <begin position="1"/>
        <end position="32"/>
    </location>
</feature>
<dbReference type="Pfam" id="PF14111">
    <property type="entry name" value="DUF4283"/>
    <property type="match status" value="1"/>
</dbReference>
<evidence type="ECO:0000313" key="3">
    <source>
        <dbReference type="EMBL" id="OMO54403.1"/>
    </source>
</evidence>
<reference evidence="3 4" key="1">
    <citation type="submission" date="2013-09" db="EMBL/GenBank/DDBJ databases">
        <title>Corchorus capsularis genome sequencing.</title>
        <authorList>
            <person name="Alam M."/>
            <person name="Haque M.S."/>
            <person name="Islam M.S."/>
            <person name="Emdad E.M."/>
            <person name="Islam M.M."/>
            <person name="Ahmed B."/>
            <person name="Halim A."/>
            <person name="Hossen Q.M.M."/>
            <person name="Hossain M.Z."/>
            <person name="Ahmed R."/>
            <person name="Khan M.M."/>
            <person name="Islam R."/>
            <person name="Rashid M.M."/>
            <person name="Khan S.A."/>
            <person name="Rahman M.S."/>
            <person name="Alam M."/>
        </authorList>
    </citation>
    <scope>NUCLEOTIDE SEQUENCE [LARGE SCALE GENOMIC DNA]</scope>
    <source>
        <strain evidence="4">cv. CVL-1</strain>
        <tissue evidence="3">Whole seedling</tissue>
    </source>
</reference>
<dbReference type="PANTHER" id="PTHR31286">
    <property type="entry name" value="GLYCINE-RICH CELL WALL STRUCTURAL PROTEIN 1.8-LIKE"/>
    <property type="match status" value="1"/>
</dbReference>
<organism evidence="3 4">
    <name type="scientific">Corchorus capsularis</name>
    <name type="common">Jute</name>
    <dbReference type="NCBI Taxonomy" id="210143"/>
    <lineage>
        <taxon>Eukaryota</taxon>
        <taxon>Viridiplantae</taxon>
        <taxon>Streptophyta</taxon>
        <taxon>Embryophyta</taxon>
        <taxon>Tracheophyta</taxon>
        <taxon>Spermatophyta</taxon>
        <taxon>Magnoliopsida</taxon>
        <taxon>eudicotyledons</taxon>
        <taxon>Gunneridae</taxon>
        <taxon>Pentapetalae</taxon>
        <taxon>rosids</taxon>
        <taxon>malvids</taxon>
        <taxon>Malvales</taxon>
        <taxon>Malvaceae</taxon>
        <taxon>Grewioideae</taxon>
        <taxon>Apeibeae</taxon>
        <taxon>Corchorus</taxon>
    </lineage>
</organism>
<evidence type="ECO:0000259" key="2">
    <source>
        <dbReference type="Pfam" id="PF14111"/>
    </source>
</evidence>
<dbReference type="OMA" id="ISPQKWR"/>
<dbReference type="InterPro" id="IPR025558">
    <property type="entry name" value="DUF4283"/>
</dbReference>
<dbReference type="OrthoDB" id="993434at2759"/>
<proteinExistence type="predicted"/>
<dbReference type="EMBL" id="AWWV01014982">
    <property type="protein sequence ID" value="OMO54403.1"/>
    <property type="molecule type" value="Genomic_DNA"/>
</dbReference>
<feature type="domain" description="DUF4283" evidence="2">
    <location>
        <begin position="103"/>
        <end position="184"/>
    </location>
</feature>
<gene>
    <name evidence="3" type="ORF">CCACVL1_27838</name>
</gene>